<evidence type="ECO:0000259" key="15">
    <source>
        <dbReference type="PROSITE" id="PS50059"/>
    </source>
</evidence>
<dbReference type="GO" id="GO:0051083">
    <property type="term" value="P:'de novo' cotranslational protein folding"/>
    <property type="evidence" value="ECO:0007669"/>
    <property type="project" value="TreeGrafter"/>
</dbReference>
<dbReference type="PANTHER" id="PTHR30560">
    <property type="entry name" value="TRIGGER FACTOR CHAPERONE AND PEPTIDYL-PROLYL CIS/TRANS ISOMERASE"/>
    <property type="match status" value="1"/>
</dbReference>
<dbReference type="Proteomes" id="UP001298753">
    <property type="component" value="Unassembled WGS sequence"/>
</dbReference>
<evidence type="ECO:0000256" key="10">
    <source>
        <dbReference type="ARBA" id="ARBA00024849"/>
    </source>
</evidence>
<evidence type="ECO:0000256" key="1">
    <source>
        <dbReference type="ARBA" id="ARBA00000971"/>
    </source>
</evidence>
<dbReference type="PIRSF" id="PIRSF003095">
    <property type="entry name" value="Trigger_factor"/>
    <property type="match status" value="1"/>
</dbReference>
<dbReference type="AlphaFoldDB" id="A0AAW4W202"/>
<comment type="subcellular location">
    <subcellularLocation>
        <location evidence="12">Cytoplasm</location>
    </subcellularLocation>
    <text evidence="12">About half TF is bound to the ribosome near the polypeptide exit tunnel while the other half is free in the cytoplasm.</text>
</comment>
<dbReference type="PROSITE" id="PS50059">
    <property type="entry name" value="FKBP_PPIASE"/>
    <property type="match status" value="1"/>
</dbReference>
<comment type="domain">
    <text evidence="12">Consists of 3 domains; the N-terminus binds the ribosome, the middle domain has PPIase activity, while the C-terminus has intrinsic chaperone activity on its own.</text>
</comment>
<dbReference type="InterPro" id="IPR001179">
    <property type="entry name" value="PPIase_FKBP_dom"/>
</dbReference>
<comment type="caution">
    <text evidence="16">The sequence shown here is derived from an EMBL/GenBank/DDBJ whole genome shotgun (WGS) entry which is preliminary data.</text>
</comment>
<sequence>MELKNTEKQEHSVVALTIEITKAEFEAAKDKAFKKTGKNITVPGFRKGKAPRKMIEKLYGEGVFFEEAFNIIYPDAMEMAVEKSGIKPVGRADVDLGDPAEEGGLTIIAKVPVEPEVELGEYKGIEVEKETVKVLQADVKAELNRMAQRNARTETVERKAKKNDTVDIDFEGFVDGVPFEGGKAEHHELTLGSGAFIPGFEDQLIGCKAGDEKDVVVTFPEEYHAKELAGKEATFKCKVHKVEETILPEIDDEFAKDVSDTCETLDDLKKEITERLKAERQEAADNAFEEKVLDAVIDGMKADIPAAMIDAQVDTIVQDFGYRLQMQGMGLEQYLKMTGTEMGAFRAMFKDQAERQVKTRLALQKVVELEGITVSDKELEEEYAKMAEQYKMEVEKVKAIVSKEALEGDLKISNALEFIKKNAKVKKAAKKKAAEETAE</sequence>
<dbReference type="InterPro" id="IPR008880">
    <property type="entry name" value="Trigger_fac_C"/>
</dbReference>
<evidence type="ECO:0000256" key="3">
    <source>
        <dbReference type="ARBA" id="ARBA00013194"/>
    </source>
</evidence>
<evidence type="ECO:0000256" key="4">
    <source>
        <dbReference type="ARBA" id="ARBA00016902"/>
    </source>
</evidence>
<dbReference type="InterPro" id="IPR005215">
    <property type="entry name" value="Trig_fac"/>
</dbReference>
<evidence type="ECO:0000256" key="12">
    <source>
        <dbReference type="HAMAP-Rule" id="MF_00303"/>
    </source>
</evidence>
<dbReference type="FunFam" id="3.10.50.40:FF:000001">
    <property type="entry name" value="Trigger factor"/>
    <property type="match status" value="1"/>
</dbReference>
<evidence type="ECO:0000256" key="11">
    <source>
        <dbReference type="ARBA" id="ARBA00029986"/>
    </source>
</evidence>
<dbReference type="Pfam" id="PF05697">
    <property type="entry name" value="Trigger_N"/>
    <property type="match status" value="1"/>
</dbReference>
<evidence type="ECO:0000256" key="14">
    <source>
        <dbReference type="RuleBase" id="RU003914"/>
    </source>
</evidence>
<dbReference type="Gene3D" id="3.10.50.40">
    <property type="match status" value="1"/>
</dbReference>
<evidence type="ECO:0000256" key="8">
    <source>
        <dbReference type="ARBA" id="ARBA00023235"/>
    </source>
</evidence>
<keyword evidence="12" id="KW-0963">Cytoplasm</keyword>
<dbReference type="InterPro" id="IPR046357">
    <property type="entry name" value="PPIase_dom_sf"/>
</dbReference>
<dbReference type="GO" id="GO:0015031">
    <property type="term" value="P:protein transport"/>
    <property type="evidence" value="ECO:0007669"/>
    <property type="project" value="UniProtKB-UniRule"/>
</dbReference>
<dbReference type="Pfam" id="PF00254">
    <property type="entry name" value="FKBP_C"/>
    <property type="match status" value="1"/>
</dbReference>
<dbReference type="Gene3D" id="1.10.3120.10">
    <property type="entry name" value="Trigger factor, C-terminal domain"/>
    <property type="match status" value="1"/>
</dbReference>
<dbReference type="SUPFAM" id="SSF54534">
    <property type="entry name" value="FKBP-like"/>
    <property type="match status" value="1"/>
</dbReference>
<evidence type="ECO:0000256" key="9">
    <source>
        <dbReference type="ARBA" id="ARBA00023306"/>
    </source>
</evidence>
<reference evidence="16 17" key="1">
    <citation type="submission" date="2021-10" db="EMBL/GenBank/DDBJ databases">
        <title>Anaerobic single-cell dispensing facilitates the cultivation of human gut bacteria.</title>
        <authorList>
            <person name="Afrizal A."/>
        </authorList>
    </citation>
    <scope>NUCLEOTIDE SEQUENCE [LARGE SCALE GENOMIC DNA]</scope>
    <source>
        <strain evidence="16 17">CLA-AA-H270</strain>
    </source>
</reference>
<evidence type="ECO:0000256" key="5">
    <source>
        <dbReference type="ARBA" id="ARBA00022618"/>
    </source>
</evidence>
<name>A0AAW4W202_9FIRM</name>
<keyword evidence="7 12" id="KW-0143">Chaperone</keyword>
<keyword evidence="6 12" id="KW-0697">Rotamase</keyword>
<dbReference type="InterPro" id="IPR027304">
    <property type="entry name" value="Trigger_fact/SurA_dom_sf"/>
</dbReference>
<dbReference type="SUPFAM" id="SSF109998">
    <property type="entry name" value="Triger factor/SurA peptide-binding domain-like"/>
    <property type="match status" value="1"/>
</dbReference>
<dbReference type="GO" id="GO:0044183">
    <property type="term" value="F:protein folding chaperone"/>
    <property type="evidence" value="ECO:0007669"/>
    <property type="project" value="TreeGrafter"/>
</dbReference>
<organism evidence="16 17">
    <name type="scientific">Agathobaculum butyriciproducens</name>
    <dbReference type="NCBI Taxonomy" id="1628085"/>
    <lineage>
        <taxon>Bacteria</taxon>
        <taxon>Bacillati</taxon>
        <taxon>Bacillota</taxon>
        <taxon>Clostridia</taxon>
        <taxon>Eubacteriales</taxon>
        <taxon>Butyricicoccaceae</taxon>
        <taxon>Agathobaculum</taxon>
    </lineage>
</organism>
<dbReference type="NCBIfam" id="TIGR00115">
    <property type="entry name" value="tig"/>
    <property type="match status" value="1"/>
</dbReference>
<keyword evidence="8 12" id="KW-0413">Isomerase</keyword>
<gene>
    <name evidence="12 16" type="primary">tig</name>
    <name evidence="16" type="ORF">LKD22_07430</name>
</gene>
<dbReference type="GO" id="GO:0051301">
    <property type="term" value="P:cell division"/>
    <property type="evidence" value="ECO:0007669"/>
    <property type="project" value="UniProtKB-KW"/>
</dbReference>
<dbReference type="InterPro" id="IPR037041">
    <property type="entry name" value="Trigger_fac_C_sf"/>
</dbReference>
<dbReference type="InterPro" id="IPR036611">
    <property type="entry name" value="Trigger_fac_ribosome-bd_sf"/>
</dbReference>
<keyword evidence="17" id="KW-1185">Reference proteome</keyword>
<protein>
    <recommendedName>
        <fullName evidence="4 12">Trigger factor</fullName>
        <shortName evidence="12">TF</shortName>
        <ecNumber evidence="3 12">5.2.1.8</ecNumber>
    </recommendedName>
    <alternativeName>
        <fullName evidence="11 12">PPIase</fullName>
    </alternativeName>
</protein>
<evidence type="ECO:0000256" key="6">
    <source>
        <dbReference type="ARBA" id="ARBA00023110"/>
    </source>
</evidence>
<dbReference type="InterPro" id="IPR008881">
    <property type="entry name" value="Trigger_fac_ribosome-bd_bac"/>
</dbReference>
<dbReference type="GO" id="GO:0003755">
    <property type="term" value="F:peptidyl-prolyl cis-trans isomerase activity"/>
    <property type="evidence" value="ECO:0007669"/>
    <property type="project" value="UniProtKB-UniRule"/>
</dbReference>
<dbReference type="Gene3D" id="3.30.70.1050">
    <property type="entry name" value="Trigger factor ribosome-binding domain"/>
    <property type="match status" value="1"/>
</dbReference>
<dbReference type="GeneID" id="98659959"/>
<dbReference type="SUPFAM" id="SSF102735">
    <property type="entry name" value="Trigger factor ribosome-binding domain"/>
    <property type="match status" value="1"/>
</dbReference>
<dbReference type="HAMAP" id="MF_00303">
    <property type="entry name" value="Trigger_factor_Tig"/>
    <property type="match status" value="1"/>
</dbReference>
<proteinExistence type="inferred from homology"/>
<comment type="similarity">
    <text evidence="2 12 14">Belongs to the FKBP-type PPIase family. Tig subfamily.</text>
</comment>
<feature type="domain" description="PPIase FKBP-type" evidence="15">
    <location>
        <begin position="163"/>
        <end position="245"/>
    </location>
</feature>
<dbReference type="EMBL" id="JAJEPX010000018">
    <property type="protein sequence ID" value="MCC2176957.1"/>
    <property type="molecule type" value="Genomic_DNA"/>
</dbReference>
<evidence type="ECO:0000313" key="17">
    <source>
        <dbReference type="Proteomes" id="UP001298753"/>
    </source>
</evidence>
<keyword evidence="5 12" id="KW-0132">Cell division</keyword>
<comment type="catalytic activity">
    <reaction evidence="1 12 13">
        <text>[protein]-peptidylproline (omega=180) = [protein]-peptidylproline (omega=0)</text>
        <dbReference type="Rhea" id="RHEA:16237"/>
        <dbReference type="Rhea" id="RHEA-COMP:10747"/>
        <dbReference type="Rhea" id="RHEA-COMP:10748"/>
        <dbReference type="ChEBI" id="CHEBI:83833"/>
        <dbReference type="ChEBI" id="CHEBI:83834"/>
        <dbReference type="EC" id="5.2.1.8"/>
    </reaction>
</comment>
<dbReference type="GO" id="GO:0005737">
    <property type="term" value="C:cytoplasm"/>
    <property type="evidence" value="ECO:0007669"/>
    <property type="project" value="UniProtKB-SubCell"/>
</dbReference>
<dbReference type="GO" id="GO:0043335">
    <property type="term" value="P:protein unfolding"/>
    <property type="evidence" value="ECO:0007669"/>
    <property type="project" value="TreeGrafter"/>
</dbReference>
<dbReference type="PANTHER" id="PTHR30560:SF3">
    <property type="entry name" value="TRIGGER FACTOR-LIKE PROTEIN TIG, CHLOROPLASTIC"/>
    <property type="match status" value="1"/>
</dbReference>
<evidence type="ECO:0000256" key="13">
    <source>
        <dbReference type="PROSITE-ProRule" id="PRU00277"/>
    </source>
</evidence>
<comment type="function">
    <text evidence="10 12">Involved in protein export. Acts as a chaperone by maintaining the newly synthesized protein in an open conformation. Functions as a peptidyl-prolyl cis-trans isomerase.</text>
</comment>
<dbReference type="GO" id="GO:0043022">
    <property type="term" value="F:ribosome binding"/>
    <property type="evidence" value="ECO:0007669"/>
    <property type="project" value="TreeGrafter"/>
</dbReference>
<evidence type="ECO:0000313" key="16">
    <source>
        <dbReference type="EMBL" id="MCC2176957.1"/>
    </source>
</evidence>
<dbReference type="Pfam" id="PF05698">
    <property type="entry name" value="Trigger_C"/>
    <property type="match status" value="1"/>
</dbReference>
<keyword evidence="9 12" id="KW-0131">Cell cycle</keyword>
<dbReference type="EC" id="5.2.1.8" evidence="3 12"/>
<accession>A0AAW4W202</accession>
<dbReference type="RefSeq" id="WP_110436601.1">
    <property type="nucleotide sequence ID" value="NZ_DBEZDI010000046.1"/>
</dbReference>
<evidence type="ECO:0000256" key="2">
    <source>
        <dbReference type="ARBA" id="ARBA00005464"/>
    </source>
</evidence>
<evidence type="ECO:0000256" key="7">
    <source>
        <dbReference type="ARBA" id="ARBA00023186"/>
    </source>
</evidence>